<evidence type="ECO:0000313" key="3">
    <source>
        <dbReference type="Proteomes" id="UP001310890"/>
    </source>
</evidence>
<gene>
    <name evidence="2" type="ORF">LTR62_004179</name>
</gene>
<accession>A0AAN7YU60</accession>
<comment type="caution">
    <text evidence="2">The sequence shown here is derived from an EMBL/GenBank/DDBJ whole genome shotgun (WGS) entry which is preliminary data.</text>
</comment>
<dbReference type="EMBL" id="JAVRRL010000003">
    <property type="protein sequence ID" value="KAK5118132.1"/>
    <property type="molecule type" value="Genomic_DNA"/>
</dbReference>
<evidence type="ECO:0000256" key="1">
    <source>
        <dbReference type="SAM" id="MobiDB-lite"/>
    </source>
</evidence>
<name>A0AAN7YU60_9PEZI</name>
<feature type="compositionally biased region" description="Basic residues" evidence="1">
    <location>
        <begin position="1"/>
        <end position="10"/>
    </location>
</feature>
<reference evidence="2" key="1">
    <citation type="submission" date="2023-08" db="EMBL/GenBank/DDBJ databases">
        <title>Black Yeasts Isolated from many extreme environments.</title>
        <authorList>
            <person name="Coleine C."/>
            <person name="Stajich J.E."/>
            <person name="Selbmann L."/>
        </authorList>
    </citation>
    <scope>NUCLEOTIDE SEQUENCE</scope>
    <source>
        <strain evidence="2">CCFEE 5401</strain>
    </source>
</reference>
<dbReference type="Proteomes" id="UP001310890">
    <property type="component" value="Unassembled WGS sequence"/>
</dbReference>
<organism evidence="2 3">
    <name type="scientific">Meristemomyces frigidus</name>
    <dbReference type="NCBI Taxonomy" id="1508187"/>
    <lineage>
        <taxon>Eukaryota</taxon>
        <taxon>Fungi</taxon>
        <taxon>Dikarya</taxon>
        <taxon>Ascomycota</taxon>
        <taxon>Pezizomycotina</taxon>
        <taxon>Dothideomycetes</taxon>
        <taxon>Dothideomycetidae</taxon>
        <taxon>Mycosphaerellales</taxon>
        <taxon>Teratosphaeriaceae</taxon>
        <taxon>Meristemomyces</taxon>
    </lineage>
</organism>
<feature type="region of interest" description="Disordered" evidence="1">
    <location>
        <begin position="1"/>
        <end position="28"/>
    </location>
</feature>
<evidence type="ECO:0000313" key="2">
    <source>
        <dbReference type="EMBL" id="KAK5118132.1"/>
    </source>
</evidence>
<dbReference type="AlphaFoldDB" id="A0AAN7YU60"/>
<sequence length="259" mass="29490">MSGVLRKLRRGSKDTGNTSTPQETRHDSIATEGATLPLALIPGKPTFFDLPAEVRNEIYDCVASDAILYLPSPEDRKKKLDYQGCGLLLATRQCRKEFLPLLYSSAPLVIDVKDFDFSNIVRVVGSLYSTELKAFRANKRLILRLRTANCTRANLDGLRRWLVHRADSLDRLPWRYEVFVAEPIGRLGVFRQSRETTFYAERLTRMQWKLEDTLQWELVAIIAAFEHKSNELKDILQGVPTHMNPAMRPIRGLSGGGTW</sequence>
<protein>
    <submittedName>
        <fullName evidence="2">Uncharacterized protein</fullName>
    </submittedName>
</protein>
<proteinExistence type="predicted"/>